<evidence type="ECO:0008006" key="4">
    <source>
        <dbReference type="Google" id="ProtNLM"/>
    </source>
</evidence>
<dbReference type="STRING" id="595536.GCA_000178815_04252"/>
<evidence type="ECO:0000313" key="3">
    <source>
        <dbReference type="Proteomes" id="UP000230709"/>
    </source>
</evidence>
<protein>
    <recommendedName>
        <fullName evidence="4">Secondary thiamine-phosphate synthase enzyme</fullName>
    </recommendedName>
</protein>
<proteinExistence type="inferred from homology"/>
<dbReference type="AlphaFoldDB" id="A0A2D2CWX0"/>
<dbReference type="KEGG" id="mtw:CQW49_04545"/>
<dbReference type="Pfam" id="PF01894">
    <property type="entry name" value="YjbQ"/>
    <property type="match status" value="1"/>
</dbReference>
<dbReference type="Gene3D" id="2.60.120.460">
    <property type="entry name" value="YjbQ-like"/>
    <property type="match status" value="1"/>
</dbReference>
<dbReference type="InterPro" id="IPR035917">
    <property type="entry name" value="YjbQ-like_sf"/>
</dbReference>
<dbReference type="SUPFAM" id="SSF111038">
    <property type="entry name" value="YjbQ-like"/>
    <property type="match status" value="1"/>
</dbReference>
<dbReference type="NCBIfam" id="TIGR00149">
    <property type="entry name" value="TIGR00149_YjbQ"/>
    <property type="match status" value="1"/>
</dbReference>
<evidence type="ECO:0000256" key="1">
    <source>
        <dbReference type="ARBA" id="ARBA00005534"/>
    </source>
</evidence>
<sequence length="139" mass="15348">MRQALHHFRVETRGKGFYDVTRSVSAFAREQRLTTGLLTLFCRHTSASLVIQENADPAVLRDLERAFSGLAPEGEGLYEHDSEGADDMPAHIRAALTQTQISIPLSGGALALGTWQGVYLFEHRRGAHVREIVAHLLGE</sequence>
<dbReference type="RefSeq" id="WP_003612895.1">
    <property type="nucleotide sequence ID" value="NZ_ADVE02000001.1"/>
</dbReference>
<reference evidence="3" key="1">
    <citation type="submission" date="2017-10" db="EMBL/GenBank/DDBJ databases">
        <title>Completed PacBio SMRT sequence of Methylosinus trichosporium OB3b reveals presence of a third large plasmid.</title>
        <authorList>
            <person name="Charles T.C."/>
            <person name="Lynch M.D.J."/>
            <person name="Heil J.R."/>
            <person name="Cheng J."/>
        </authorList>
    </citation>
    <scope>NUCLEOTIDE SEQUENCE [LARGE SCALE GENOMIC DNA]</scope>
    <source>
        <strain evidence="3">OB3b</strain>
    </source>
</reference>
<comment type="similarity">
    <text evidence="1">Belongs to the UPF0047 family.</text>
</comment>
<dbReference type="PANTHER" id="PTHR30615:SF8">
    <property type="entry name" value="UPF0047 PROTEIN C4A8.02C"/>
    <property type="match status" value="1"/>
</dbReference>
<name>A0A2D2CWX0_METT3</name>
<dbReference type="PANTHER" id="PTHR30615">
    <property type="entry name" value="UNCHARACTERIZED PROTEIN YJBQ-RELATED"/>
    <property type="match status" value="1"/>
</dbReference>
<dbReference type="EMBL" id="CP023737">
    <property type="protein sequence ID" value="ATQ67245.1"/>
    <property type="molecule type" value="Genomic_DNA"/>
</dbReference>
<dbReference type="PIRSF" id="PIRSF004681">
    <property type="entry name" value="UCP004681"/>
    <property type="match status" value="1"/>
</dbReference>
<accession>A0A2D2CWX0</accession>
<dbReference type="Proteomes" id="UP000230709">
    <property type="component" value="Chromosome"/>
</dbReference>
<gene>
    <name evidence="2" type="ORF">CQW49_04545</name>
</gene>
<dbReference type="InterPro" id="IPR001602">
    <property type="entry name" value="UPF0047_YjbQ-like"/>
</dbReference>
<evidence type="ECO:0000313" key="2">
    <source>
        <dbReference type="EMBL" id="ATQ67245.1"/>
    </source>
</evidence>
<keyword evidence="3" id="KW-1185">Reference proteome</keyword>
<organism evidence="2 3">
    <name type="scientific">Methylosinus trichosporium (strain ATCC 35070 / NCIMB 11131 / UNIQEM 75 / OB3b)</name>
    <dbReference type="NCBI Taxonomy" id="595536"/>
    <lineage>
        <taxon>Bacteria</taxon>
        <taxon>Pseudomonadati</taxon>
        <taxon>Pseudomonadota</taxon>
        <taxon>Alphaproteobacteria</taxon>
        <taxon>Hyphomicrobiales</taxon>
        <taxon>Methylocystaceae</taxon>
        <taxon>Methylosinus</taxon>
    </lineage>
</organism>